<dbReference type="SUPFAM" id="SSF54665">
    <property type="entry name" value="CO dehydrogenase molybdoprotein N-domain-like"/>
    <property type="match status" value="1"/>
</dbReference>
<dbReference type="InterPro" id="IPR008274">
    <property type="entry name" value="AldOxase/xan_DH_MoCoBD1"/>
</dbReference>
<dbReference type="Pfam" id="PF02738">
    <property type="entry name" value="MoCoBD_1"/>
    <property type="match status" value="1"/>
</dbReference>
<evidence type="ECO:0000259" key="1">
    <source>
        <dbReference type="SMART" id="SM01008"/>
    </source>
</evidence>
<dbReference type="AlphaFoldDB" id="A0A0E9MQN4"/>
<feature type="domain" description="Aldehyde oxidase/xanthine dehydrogenase a/b hammerhead" evidence="1">
    <location>
        <begin position="234"/>
        <end position="312"/>
    </location>
</feature>
<gene>
    <name evidence="2" type="ORF">SCH01S_29_01080</name>
</gene>
<comment type="caution">
    <text evidence="2">The sequence shown here is derived from an EMBL/GenBank/DDBJ whole genome shotgun (WGS) entry which is preliminary data.</text>
</comment>
<dbReference type="Gene3D" id="3.90.1170.50">
    <property type="entry name" value="Aldehyde oxidase/xanthine dehydrogenase, a/b hammerhead"/>
    <property type="match status" value="1"/>
</dbReference>
<dbReference type="PANTHER" id="PTHR47495:SF1">
    <property type="entry name" value="BLL3820 PROTEIN"/>
    <property type="match status" value="1"/>
</dbReference>
<keyword evidence="3" id="KW-1185">Reference proteome</keyword>
<dbReference type="PANTHER" id="PTHR47495">
    <property type="entry name" value="ALDEHYDE DEHYDROGENASE"/>
    <property type="match status" value="1"/>
</dbReference>
<dbReference type="RefSeq" id="WP_046348226.1">
    <property type="nucleotide sequence ID" value="NZ_BBWU01000029.1"/>
</dbReference>
<evidence type="ECO:0000313" key="3">
    <source>
        <dbReference type="Proteomes" id="UP000033202"/>
    </source>
</evidence>
<dbReference type="SUPFAM" id="SSF56003">
    <property type="entry name" value="Molybdenum cofactor-binding domain"/>
    <property type="match status" value="2"/>
</dbReference>
<name>A0A0E9MQN4_9SPHN</name>
<dbReference type="InterPro" id="IPR000674">
    <property type="entry name" value="Ald_Oxase/Xan_DH_a/b"/>
</dbReference>
<dbReference type="InterPro" id="IPR012368">
    <property type="entry name" value="OxRdtase_Mopterin-bd_su_IorB"/>
</dbReference>
<dbReference type="GO" id="GO:0016491">
    <property type="term" value="F:oxidoreductase activity"/>
    <property type="evidence" value="ECO:0007669"/>
    <property type="project" value="InterPro"/>
</dbReference>
<dbReference type="Proteomes" id="UP000033202">
    <property type="component" value="Unassembled WGS sequence"/>
</dbReference>
<dbReference type="OrthoDB" id="9767994at2"/>
<proteinExistence type="predicted"/>
<accession>A0A0E9MQN4</accession>
<evidence type="ECO:0000313" key="2">
    <source>
        <dbReference type="EMBL" id="GAO39420.1"/>
    </source>
</evidence>
<dbReference type="Pfam" id="PF20256">
    <property type="entry name" value="MoCoBD_2"/>
    <property type="match status" value="2"/>
</dbReference>
<dbReference type="Gene3D" id="3.30.365.10">
    <property type="entry name" value="Aldehyde oxidase/xanthine dehydrogenase, molybdopterin binding domain"/>
    <property type="match status" value="4"/>
</dbReference>
<organism evidence="2 3">
    <name type="scientific">Sphingomonas changbaiensis NBRC 104936</name>
    <dbReference type="NCBI Taxonomy" id="1219043"/>
    <lineage>
        <taxon>Bacteria</taxon>
        <taxon>Pseudomonadati</taxon>
        <taxon>Pseudomonadota</taxon>
        <taxon>Alphaproteobacteria</taxon>
        <taxon>Sphingomonadales</taxon>
        <taxon>Sphingomonadaceae</taxon>
        <taxon>Sphingomonas</taxon>
    </lineage>
</organism>
<dbReference type="InterPro" id="IPR046867">
    <property type="entry name" value="AldOxase/xan_DH_MoCoBD2"/>
</dbReference>
<dbReference type="InterPro" id="IPR036856">
    <property type="entry name" value="Ald_Oxase/Xan_DH_a/b_sf"/>
</dbReference>
<sequence>MRASDAPHPQFTRRRLLVGGGLGIGLVVAWAAWPRHYEPNLVAGRGEHIFNAYLKIAEDGRVIVAVPQAETGQGVFTTLPQIAADELGADWRTVGVEPAPINPLYANTLFVEELAADVAPSVARFADSFATRSATMVTAGSTSVRMYETPLREAAAAARARLCMVAARRWGIQWEACETENGFVTHEGKKLRFGELAADAAELKAPANPPLRLTAGERLAGQSPPRLDAPAKLDGSANFTADIRLPNMVFAAIRQGPIGATRYLGGDKAAAGKVRGVLQIVERPDWVAVIGQTSWAADRALELMRPRFETKGELVSDELIARRLDEALEGDGDRLVERGDVGKAFKGATVQMARYAVMPAAHASLEPVTATASWENGTLSLWLPTLAPEAARETVARALRISAGSVIVHPMLVGGGFGRGIDSQAAVQAGFLSRLLKRPVQLQWSRAEDILQDRFRPPALGQLAGKISGGRIEALLTKVAASSYGEIVANRLLPEAGIARAIVNAGGDGFAVAGAETPYGIAHLAVDHHPSDPGVPAGYWRSAAHSYTCFFTESFVDELARIAGVEPFSFRMAMLGGQPRLARCLSTVAALGGWQGGEPGTGQGLAIHSAHGSHIAVFAEAHAEGVRLRCDRIVAVADVGRMIHPDIVRQQIEGGLLFGLAGAIGCAPGFERGLTRAHRLGQLNLPRLAGAPDITVELMPSNDDPGGASELAVPPVAPALANALFAATGRRFRELPIRFT</sequence>
<reference evidence="2 3" key="1">
    <citation type="submission" date="2015-04" db="EMBL/GenBank/DDBJ databases">
        <title>Whole genome shotgun sequence of Sphingomonas changbaiensis NBRC 104936.</title>
        <authorList>
            <person name="Katano-Makiyama Y."/>
            <person name="Hosoyama A."/>
            <person name="Hashimoto M."/>
            <person name="Noguchi M."/>
            <person name="Tsuchikane K."/>
            <person name="Ohji S."/>
            <person name="Yamazoe A."/>
            <person name="Ichikawa N."/>
            <person name="Kimura A."/>
            <person name="Fujita N."/>
        </authorList>
    </citation>
    <scope>NUCLEOTIDE SEQUENCE [LARGE SCALE GENOMIC DNA]</scope>
    <source>
        <strain evidence="2 3">NBRC 104936</strain>
    </source>
</reference>
<dbReference type="InterPro" id="IPR052516">
    <property type="entry name" value="N-heterocyclic_Hydroxylase"/>
</dbReference>
<dbReference type="SMART" id="SM01008">
    <property type="entry name" value="Ald_Xan_dh_C"/>
    <property type="match status" value="1"/>
</dbReference>
<dbReference type="InterPro" id="IPR037165">
    <property type="entry name" value="AldOxase/xan_DH_Mopterin-bd_sf"/>
</dbReference>
<dbReference type="EMBL" id="BBWU01000029">
    <property type="protein sequence ID" value="GAO39420.1"/>
    <property type="molecule type" value="Genomic_DNA"/>
</dbReference>
<dbReference type="STRING" id="1219043.SCH01S_29_01080"/>
<dbReference type="PIRSF" id="PIRSF036389">
    <property type="entry name" value="IOR_B"/>
    <property type="match status" value="1"/>
</dbReference>
<protein>
    <submittedName>
        <fullName evidence="2">Putative isoquinoline 1-oxidoreductase beta subunit</fullName>
    </submittedName>
</protein>